<evidence type="ECO:0000313" key="4">
    <source>
        <dbReference type="EMBL" id="KIL63432.1"/>
    </source>
</evidence>
<dbReference type="EMBL" id="KN818259">
    <property type="protein sequence ID" value="KIL63432.1"/>
    <property type="molecule type" value="Genomic_DNA"/>
</dbReference>
<dbReference type="InterPro" id="IPR008266">
    <property type="entry name" value="Tyr_kinase_AS"/>
</dbReference>
<protein>
    <recommendedName>
        <fullName evidence="3">Protein kinase domain-containing protein</fullName>
    </recommendedName>
</protein>
<dbReference type="PROSITE" id="PS00109">
    <property type="entry name" value="PROTEIN_KINASE_TYR"/>
    <property type="match status" value="1"/>
</dbReference>
<evidence type="ECO:0000259" key="3">
    <source>
        <dbReference type="PROSITE" id="PS50011"/>
    </source>
</evidence>
<dbReference type="InterPro" id="IPR000719">
    <property type="entry name" value="Prot_kinase_dom"/>
</dbReference>
<organism evidence="4 5">
    <name type="scientific">Amanita muscaria (strain Koide BX008)</name>
    <dbReference type="NCBI Taxonomy" id="946122"/>
    <lineage>
        <taxon>Eukaryota</taxon>
        <taxon>Fungi</taxon>
        <taxon>Dikarya</taxon>
        <taxon>Basidiomycota</taxon>
        <taxon>Agaricomycotina</taxon>
        <taxon>Agaricomycetes</taxon>
        <taxon>Agaricomycetidae</taxon>
        <taxon>Agaricales</taxon>
        <taxon>Pluteineae</taxon>
        <taxon>Amanitaceae</taxon>
        <taxon>Amanita</taxon>
    </lineage>
</organism>
<dbReference type="SUPFAM" id="SSF56112">
    <property type="entry name" value="Protein kinase-like (PK-like)"/>
    <property type="match status" value="1"/>
</dbReference>
<dbReference type="OrthoDB" id="10261027at2759"/>
<gene>
    <name evidence="4" type="ORF">M378DRAFT_79770</name>
</gene>
<dbReference type="InterPro" id="IPR011009">
    <property type="entry name" value="Kinase-like_dom_sf"/>
</dbReference>
<keyword evidence="2" id="KW-0067">ATP-binding</keyword>
<dbReference type="Pfam" id="PF00069">
    <property type="entry name" value="Pkinase"/>
    <property type="match status" value="1"/>
</dbReference>
<dbReference type="PANTHER" id="PTHR44329:SF298">
    <property type="entry name" value="MIXED LINEAGE KINASE DOMAIN-LIKE PROTEIN"/>
    <property type="match status" value="1"/>
</dbReference>
<dbReference type="PANTHER" id="PTHR44329">
    <property type="entry name" value="SERINE/THREONINE-PROTEIN KINASE TNNI3K-RELATED"/>
    <property type="match status" value="1"/>
</dbReference>
<feature type="non-terminal residue" evidence="4">
    <location>
        <position position="1"/>
    </location>
</feature>
<dbReference type="AlphaFoldDB" id="A0A0C2WP64"/>
<dbReference type="GO" id="GO:0005524">
    <property type="term" value="F:ATP binding"/>
    <property type="evidence" value="ECO:0007669"/>
    <property type="project" value="UniProtKB-KW"/>
</dbReference>
<dbReference type="PROSITE" id="PS50011">
    <property type="entry name" value="PROTEIN_KINASE_DOM"/>
    <property type="match status" value="1"/>
</dbReference>
<dbReference type="GO" id="GO:0004674">
    <property type="term" value="F:protein serine/threonine kinase activity"/>
    <property type="evidence" value="ECO:0007669"/>
    <property type="project" value="TreeGrafter"/>
</dbReference>
<reference evidence="4 5" key="1">
    <citation type="submission" date="2014-04" db="EMBL/GenBank/DDBJ databases">
        <title>Evolutionary Origins and Diversification of the Mycorrhizal Mutualists.</title>
        <authorList>
            <consortium name="DOE Joint Genome Institute"/>
            <consortium name="Mycorrhizal Genomics Consortium"/>
            <person name="Kohler A."/>
            <person name="Kuo A."/>
            <person name="Nagy L.G."/>
            <person name="Floudas D."/>
            <person name="Copeland A."/>
            <person name="Barry K.W."/>
            <person name="Cichocki N."/>
            <person name="Veneault-Fourrey C."/>
            <person name="LaButti K."/>
            <person name="Lindquist E.A."/>
            <person name="Lipzen A."/>
            <person name="Lundell T."/>
            <person name="Morin E."/>
            <person name="Murat C."/>
            <person name="Riley R."/>
            <person name="Ohm R."/>
            <person name="Sun H."/>
            <person name="Tunlid A."/>
            <person name="Henrissat B."/>
            <person name="Grigoriev I.V."/>
            <person name="Hibbett D.S."/>
            <person name="Martin F."/>
        </authorList>
    </citation>
    <scope>NUCLEOTIDE SEQUENCE [LARGE SCALE GENOMIC DNA]</scope>
    <source>
        <strain evidence="4 5">Koide BX008</strain>
    </source>
</reference>
<evidence type="ECO:0000256" key="2">
    <source>
        <dbReference type="ARBA" id="ARBA00022840"/>
    </source>
</evidence>
<evidence type="ECO:0000313" key="5">
    <source>
        <dbReference type="Proteomes" id="UP000054549"/>
    </source>
</evidence>
<accession>A0A0C2WP64</accession>
<dbReference type="HOGENOM" id="CLU_000288_7_18_1"/>
<sequence>KNFLREALTWRSLSHESVLPFLGIYEEGEGEMFLVSPFMKNGTLSQWRSNHNPLLEVAEGLQYIHSEGIVHGDIRGSNVLLDADFHAKIADFGLTRHFDATATQTDTLSPNFAAPELFGLVDDEISDSDDEGANVARTPRSDVYAFGCLYYEIHFNVIPFTGHQYIQILKQVTQKKRPGRLDQPTLSDEEWKFVKRCWRHEPTKRPTMEDVVEIMLQWDIS</sequence>
<proteinExistence type="predicted"/>
<dbReference type="Proteomes" id="UP000054549">
    <property type="component" value="Unassembled WGS sequence"/>
</dbReference>
<feature type="domain" description="Protein kinase" evidence="3">
    <location>
        <begin position="1"/>
        <end position="219"/>
    </location>
</feature>
<dbReference type="PIRSF" id="PIRSF000654">
    <property type="entry name" value="Integrin-linked_kinase"/>
    <property type="match status" value="1"/>
</dbReference>
<keyword evidence="5" id="KW-1185">Reference proteome</keyword>
<dbReference type="InterPro" id="IPR051681">
    <property type="entry name" value="Ser/Thr_Kinases-Pseudokinases"/>
</dbReference>
<keyword evidence="1" id="KW-0547">Nucleotide-binding</keyword>
<dbReference type="InParanoid" id="A0A0C2WP64"/>
<dbReference type="Gene3D" id="1.10.510.10">
    <property type="entry name" value="Transferase(Phosphotransferase) domain 1"/>
    <property type="match status" value="1"/>
</dbReference>
<dbReference type="STRING" id="946122.A0A0C2WP64"/>
<name>A0A0C2WP64_AMAMK</name>
<evidence type="ECO:0000256" key="1">
    <source>
        <dbReference type="ARBA" id="ARBA00022741"/>
    </source>
</evidence>